<dbReference type="PANTHER" id="PTHR48057:SF30">
    <property type="entry name" value="DNA-DAMAGE-REPAIR_TOLERATION DRT100-LIKE PROTEIN"/>
    <property type="match status" value="1"/>
</dbReference>
<organism evidence="5 6">
    <name type="scientific">Dioscorea cayennensis subsp. rotundata</name>
    <name type="common">White Guinea yam</name>
    <name type="synonym">Dioscorea rotundata</name>
    <dbReference type="NCBI Taxonomy" id="55577"/>
    <lineage>
        <taxon>Eukaryota</taxon>
        <taxon>Viridiplantae</taxon>
        <taxon>Streptophyta</taxon>
        <taxon>Embryophyta</taxon>
        <taxon>Tracheophyta</taxon>
        <taxon>Spermatophyta</taxon>
        <taxon>Magnoliopsida</taxon>
        <taxon>Liliopsida</taxon>
        <taxon>Dioscoreales</taxon>
        <taxon>Dioscoreaceae</taxon>
        <taxon>Dioscorea</taxon>
    </lineage>
</organism>
<dbReference type="InterPro" id="IPR001611">
    <property type="entry name" value="Leu-rich_rpt"/>
</dbReference>
<dbReference type="AlphaFoldDB" id="A0AB40AT80"/>
<keyword evidence="3" id="KW-0732">Signal</keyword>
<evidence type="ECO:0000259" key="4">
    <source>
        <dbReference type="Pfam" id="PF08263"/>
    </source>
</evidence>
<name>A0AB40AT80_DIOCR</name>
<dbReference type="Gene3D" id="3.80.10.10">
    <property type="entry name" value="Ribonuclease Inhibitor"/>
    <property type="match status" value="3"/>
</dbReference>
<gene>
    <name evidence="6" type="primary">LOC120253568</name>
</gene>
<dbReference type="InterPro" id="IPR052595">
    <property type="entry name" value="LRRC69/RLP"/>
</dbReference>
<evidence type="ECO:0000313" key="6">
    <source>
        <dbReference type="RefSeq" id="XP_039117824.1"/>
    </source>
</evidence>
<keyword evidence="1" id="KW-0433">Leucine-rich repeat</keyword>
<feature type="domain" description="Leucine-rich repeat-containing N-terminal plant-type" evidence="4">
    <location>
        <begin position="25"/>
        <end position="69"/>
    </location>
</feature>
<proteinExistence type="predicted"/>
<dbReference type="Proteomes" id="UP001515500">
    <property type="component" value="Unplaced"/>
</dbReference>
<dbReference type="GeneID" id="120253568"/>
<dbReference type="PRINTS" id="PR00019">
    <property type="entry name" value="LEURICHRPT"/>
</dbReference>
<protein>
    <submittedName>
        <fullName evidence="6">Receptor-like protein 9a</fullName>
    </submittedName>
</protein>
<dbReference type="Pfam" id="PF00560">
    <property type="entry name" value="LRR_1"/>
    <property type="match status" value="3"/>
</dbReference>
<accession>A0AB40AT80</accession>
<evidence type="ECO:0000256" key="3">
    <source>
        <dbReference type="SAM" id="SignalP"/>
    </source>
</evidence>
<feature type="signal peptide" evidence="3">
    <location>
        <begin position="1"/>
        <end position="15"/>
    </location>
</feature>
<dbReference type="PANTHER" id="PTHR48057">
    <property type="entry name" value="LEUCINE-RICH REPEAT SERINE/THREONINE-PROTEIN KINASE 1"/>
    <property type="match status" value="1"/>
</dbReference>
<dbReference type="InterPro" id="IPR032675">
    <property type="entry name" value="LRR_dom_sf"/>
</dbReference>
<feature type="chain" id="PRO_5044213535" evidence="3">
    <location>
        <begin position="16"/>
        <end position="353"/>
    </location>
</feature>
<keyword evidence="5" id="KW-1185">Reference proteome</keyword>
<dbReference type="RefSeq" id="XP_039117824.1">
    <property type="nucleotide sequence ID" value="XM_039261890.1"/>
</dbReference>
<dbReference type="InterPro" id="IPR013210">
    <property type="entry name" value="LRR_N_plant-typ"/>
</dbReference>
<sequence length="353" mass="40147">MYLFWMLLLVHHVLQQPNGCFACVEQEKIALLDIKSAFTRQEINADPYSIFESWNKNMECCSWDRVHCSPTTKHVRSLDLHDSIYSYGYTLNISLFLPFRELRSLTLSYNYFNNCIPSNSFGRMAKLDNLEYLDLSGNYFDFKALSSLAALGSLKALSLRDFWMENEFFTNGSLNVHKQSQMISELLINVVVALSKLSKLKYLDLSGNYLNGTIIPYLGGISSLKTLDLTNNNMNEGLDHLNAYQLWSNMSKLDNLYLLGNSLNGMKIIPFLIIAPSLKTLDLSDNNMEGSLSFKACQALSNMSRLENLYLSWNSLNEKIIPCLVGASSLKSLDLFQNKLGERFSLKGLVKYE</sequence>
<evidence type="ECO:0000313" key="5">
    <source>
        <dbReference type="Proteomes" id="UP001515500"/>
    </source>
</evidence>
<reference evidence="6" key="1">
    <citation type="submission" date="2025-08" db="UniProtKB">
        <authorList>
            <consortium name="RefSeq"/>
        </authorList>
    </citation>
    <scope>IDENTIFICATION</scope>
</reference>
<dbReference type="Pfam" id="PF13516">
    <property type="entry name" value="LRR_6"/>
    <property type="match status" value="1"/>
</dbReference>
<dbReference type="SUPFAM" id="SSF52058">
    <property type="entry name" value="L domain-like"/>
    <property type="match status" value="1"/>
</dbReference>
<dbReference type="Pfam" id="PF08263">
    <property type="entry name" value="LRRNT_2"/>
    <property type="match status" value="1"/>
</dbReference>
<keyword evidence="2" id="KW-0677">Repeat</keyword>
<evidence type="ECO:0000256" key="1">
    <source>
        <dbReference type="ARBA" id="ARBA00022614"/>
    </source>
</evidence>
<evidence type="ECO:0000256" key="2">
    <source>
        <dbReference type="ARBA" id="ARBA00022737"/>
    </source>
</evidence>